<dbReference type="GO" id="GO:0005886">
    <property type="term" value="C:plasma membrane"/>
    <property type="evidence" value="ECO:0007669"/>
    <property type="project" value="UniProtKB-SubCell"/>
</dbReference>
<accession>A0A1F5JRS5</accession>
<dbReference type="PANTHER" id="PTHR39087:SF2">
    <property type="entry name" value="UPF0104 MEMBRANE PROTEIN MJ1595"/>
    <property type="match status" value="1"/>
</dbReference>
<feature type="transmembrane region" description="Helical" evidence="6">
    <location>
        <begin position="110"/>
        <end position="136"/>
    </location>
</feature>
<sequence length="316" mass="35420">MVKIIFNALLGLLLIFIWSRFVNIEEIFHTISKVNPLSLIPIFFFLLLSPIIRSIRLKIFLSEIKKISLKDLIMLNGAALMLNFLIPIRAGEIAKGVYLSQKYGLNLGKAVIWVFIDRFVDFLVVLLLASLFVSLLPTQLPSGFSKTALVIFILALLGTYLVVFQINLSRKIASFLPFKKLSHFMLDSFTILDRHPRDLFLMILTTLLAYLADAFILYYGFKAVGYNEDILRMYFAQLLTALTYLIPAAPGFVGSAEASGLLVFSGIFGIDPNISSSVVVLLHISTILFVLVFGIIGVLNLKLDLGLILRKALKRR</sequence>
<feature type="transmembrane region" description="Helical" evidence="6">
    <location>
        <begin position="233"/>
        <end position="254"/>
    </location>
</feature>
<name>A0A1F5JRS5_9BACT</name>
<comment type="caution">
    <text evidence="7">The sequence shown here is derived from an EMBL/GenBank/DDBJ whole genome shotgun (WGS) entry which is preliminary data.</text>
</comment>
<evidence type="ECO:0000313" key="8">
    <source>
        <dbReference type="Proteomes" id="UP000176902"/>
    </source>
</evidence>
<proteinExistence type="predicted"/>
<evidence type="ECO:0000256" key="4">
    <source>
        <dbReference type="ARBA" id="ARBA00022989"/>
    </source>
</evidence>
<evidence type="ECO:0000256" key="2">
    <source>
        <dbReference type="ARBA" id="ARBA00022475"/>
    </source>
</evidence>
<feature type="transmembrane region" description="Helical" evidence="6">
    <location>
        <begin position="274"/>
        <end position="301"/>
    </location>
</feature>
<keyword evidence="4 6" id="KW-1133">Transmembrane helix</keyword>
<keyword evidence="5 6" id="KW-0472">Membrane</keyword>
<dbReference type="AlphaFoldDB" id="A0A1F5JRS5"/>
<protein>
    <recommendedName>
        <fullName evidence="9">TIGR00374 family protein</fullName>
    </recommendedName>
</protein>
<keyword evidence="3 6" id="KW-0812">Transmembrane</keyword>
<evidence type="ECO:0000256" key="5">
    <source>
        <dbReference type="ARBA" id="ARBA00023136"/>
    </source>
</evidence>
<dbReference type="STRING" id="1797768.A3C59_04270"/>
<feature type="transmembrane region" description="Helical" evidence="6">
    <location>
        <begin position="148"/>
        <end position="168"/>
    </location>
</feature>
<dbReference type="PANTHER" id="PTHR39087">
    <property type="entry name" value="UPF0104 MEMBRANE PROTEIN MJ1595"/>
    <property type="match status" value="1"/>
</dbReference>
<comment type="subcellular location">
    <subcellularLocation>
        <location evidence="1">Cell membrane</location>
        <topology evidence="1">Multi-pass membrane protein</topology>
    </subcellularLocation>
</comment>
<dbReference type="Proteomes" id="UP000176902">
    <property type="component" value="Unassembled WGS sequence"/>
</dbReference>
<feature type="transmembrane region" description="Helical" evidence="6">
    <location>
        <begin position="199"/>
        <end position="221"/>
    </location>
</feature>
<dbReference type="Pfam" id="PF03706">
    <property type="entry name" value="LPG_synthase_TM"/>
    <property type="match status" value="1"/>
</dbReference>
<evidence type="ECO:0000256" key="3">
    <source>
        <dbReference type="ARBA" id="ARBA00022692"/>
    </source>
</evidence>
<keyword evidence="2" id="KW-1003">Cell membrane</keyword>
<feature type="transmembrane region" description="Helical" evidence="6">
    <location>
        <begin position="72"/>
        <end position="90"/>
    </location>
</feature>
<organism evidence="7 8">
    <name type="scientific">Candidatus Daviesbacteria bacterium RIFCSPHIGHO2_02_FULL_36_13</name>
    <dbReference type="NCBI Taxonomy" id="1797768"/>
    <lineage>
        <taxon>Bacteria</taxon>
        <taxon>Candidatus Daviesiibacteriota</taxon>
    </lineage>
</organism>
<reference evidence="7 8" key="1">
    <citation type="journal article" date="2016" name="Nat. Commun.">
        <title>Thousands of microbial genomes shed light on interconnected biogeochemical processes in an aquifer system.</title>
        <authorList>
            <person name="Anantharaman K."/>
            <person name="Brown C.T."/>
            <person name="Hug L.A."/>
            <person name="Sharon I."/>
            <person name="Castelle C.J."/>
            <person name="Probst A.J."/>
            <person name="Thomas B.C."/>
            <person name="Singh A."/>
            <person name="Wilkins M.J."/>
            <person name="Karaoz U."/>
            <person name="Brodie E.L."/>
            <person name="Williams K.H."/>
            <person name="Hubbard S.S."/>
            <person name="Banfield J.F."/>
        </authorList>
    </citation>
    <scope>NUCLEOTIDE SEQUENCE [LARGE SCALE GENOMIC DNA]</scope>
</reference>
<gene>
    <name evidence="7" type="ORF">A3C59_04270</name>
</gene>
<dbReference type="NCBIfam" id="TIGR00374">
    <property type="entry name" value="flippase-like domain"/>
    <property type="match status" value="1"/>
</dbReference>
<dbReference type="EMBL" id="MFCV01000041">
    <property type="protein sequence ID" value="OGE31333.1"/>
    <property type="molecule type" value="Genomic_DNA"/>
</dbReference>
<dbReference type="InterPro" id="IPR022791">
    <property type="entry name" value="L-PG_synthase/AglD"/>
</dbReference>
<evidence type="ECO:0008006" key="9">
    <source>
        <dbReference type="Google" id="ProtNLM"/>
    </source>
</evidence>
<evidence type="ECO:0000256" key="1">
    <source>
        <dbReference type="ARBA" id="ARBA00004651"/>
    </source>
</evidence>
<evidence type="ECO:0000313" key="7">
    <source>
        <dbReference type="EMBL" id="OGE31333.1"/>
    </source>
</evidence>
<feature type="transmembrane region" description="Helical" evidence="6">
    <location>
        <begin position="34"/>
        <end position="52"/>
    </location>
</feature>
<evidence type="ECO:0000256" key="6">
    <source>
        <dbReference type="SAM" id="Phobius"/>
    </source>
</evidence>